<dbReference type="AlphaFoldDB" id="A0A1G9EJD0"/>
<accession>A0A1G9EJD0</accession>
<evidence type="ECO:0000256" key="4">
    <source>
        <dbReference type="ARBA" id="ARBA00022475"/>
    </source>
</evidence>
<comment type="subcellular location">
    <subcellularLocation>
        <location evidence="1">Cell membrane</location>
        <topology evidence="1">Multi-pass membrane protein</topology>
    </subcellularLocation>
</comment>
<evidence type="ECO:0000313" key="12">
    <source>
        <dbReference type="Proteomes" id="UP000199107"/>
    </source>
</evidence>
<name>A0A1G9EJD0_9GAMM</name>
<dbReference type="OrthoDB" id="9806929at2"/>
<evidence type="ECO:0000256" key="6">
    <source>
        <dbReference type="ARBA" id="ARBA00022779"/>
    </source>
</evidence>
<evidence type="ECO:0000256" key="3">
    <source>
        <dbReference type="ARBA" id="ARBA00022448"/>
    </source>
</evidence>
<dbReference type="Proteomes" id="UP000199107">
    <property type="component" value="Unassembled WGS sequence"/>
</dbReference>
<dbReference type="InterPro" id="IPR000540">
    <property type="entry name" value="Flag_MotA_CS"/>
</dbReference>
<dbReference type="RefSeq" id="WP_089656562.1">
    <property type="nucleotide sequence ID" value="NZ_FNGH01000001.1"/>
</dbReference>
<evidence type="ECO:0000256" key="8">
    <source>
        <dbReference type="ARBA" id="ARBA00023136"/>
    </source>
</evidence>
<evidence type="ECO:0000256" key="1">
    <source>
        <dbReference type="ARBA" id="ARBA00004651"/>
    </source>
</evidence>
<sequence>MNPSTLIGIAASILMLASVLLLSAESAASFINLPGLAIVLTGTLAATFISYPLKEVVRVVRLVALVFRRENSRVQEDVQELVRLSRLWFKGDIHAVERALESDVRNPFLRTGVQLVIDNTREEEILDLLRWRVARMKARERAEAQIFRTMALYAPAFGMIGTLVGLVNMLEVMDTDQIGVIGEKMAVALLTTFYGIVLANLVFKPIAVKLERRTEERLIAMNMVLEGVSLMSRRRLPSFIEETLKSFMANHHDELRDDEVLDEPMEKTGRRLTFALRPRKHA</sequence>
<feature type="transmembrane region" description="Helical" evidence="9">
    <location>
        <begin position="186"/>
        <end position="203"/>
    </location>
</feature>
<feature type="transmembrane region" description="Helical" evidence="9">
    <location>
        <begin position="36"/>
        <end position="53"/>
    </location>
</feature>
<keyword evidence="3" id="KW-0813">Transport</keyword>
<evidence type="ECO:0000313" key="11">
    <source>
        <dbReference type="EMBL" id="SDK76287.1"/>
    </source>
</evidence>
<dbReference type="InterPro" id="IPR002898">
    <property type="entry name" value="MotA_ExbB_proton_chnl"/>
</dbReference>
<keyword evidence="8 9" id="KW-0472">Membrane</keyword>
<gene>
    <name evidence="11" type="ORF">SAMN05192555_101135</name>
</gene>
<keyword evidence="6" id="KW-0283">Flagellar rotation</keyword>
<comment type="similarity">
    <text evidence="2">Belongs to the MotA family.</text>
</comment>
<evidence type="ECO:0000256" key="9">
    <source>
        <dbReference type="SAM" id="Phobius"/>
    </source>
</evidence>
<dbReference type="InterPro" id="IPR047055">
    <property type="entry name" value="MotA-like"/>
</dbReference>
<dbReference type="PANTHER" id="PTHR30433">
    <property type="entry name" value="CHEMOTAXIS PROTEIN MOTA"/>
    <property type="match status" value="1"/>
</dbReference>
<dbReference type="EMBL" id="FNGH01000001">
    <property type="protein sequence ID" value="SDK76287.1"/>
    <property type="molecule type" value="Genomic_DNA"/>
</dbReference>
<evidence type="ECO:0000256" key="5">
    <source>
        <dbReference type="ARBA" id="ARBA00022692"/>
    </source>
</evidence>
<dbReference type="STRING" id="48727.SAMN05192555_101135"/>
<dbReference type="GO" id="GO:0005886">
    <property type="term" value="C:plasma membrane"/>
    <property type="evidence" value="ECO:0007669"/>
    <property type="project" value="UniProtKB-SubCell"/>
</dbReference>
<dbReference type="PANTHER" id="PTHR30433:SF2">
    <property type="entry name" value="MOTILITY PROTEIN A"/>
    <property type="match status" value="1"/>
</dbReference>
<keyword evidence="4" id="KW-1003">Cell membrane</keyword>
<dbReference type="PROSITE" id="PS01307">
    <property type="entry name" value="MOTA"/>
    <property type="match status" value="1"/>
</dbReference>
<feature type="transmembrane region" description="Helical" evidence="9">
    <location>
        <begin position="146"/>
        <end position="166"/>
    </location>
</feature>
<keyword evidence="12" id="KW-1185">Reference proteome</keyword>
<organism evidence="11 12">
    <name type="scientific">Franzmannia pantelleriensis</name>
    <dbReference type="NCBI Taxonomy" id="48727"/>
    <lineage>
        <taxon>Bacteria</taxon>
        <taxon>Pseudomonadati</taxon>
        <taxon>Pseudomonadota</taxon>
        <taxon>Gammaproteobacteria</taxon>
        <taxon>Oceanospirillales</taxon>
        <taxon>Halomonadaceae</taxon>
        <taxon>Franzmannia</taxon>
    </lineage>
</organism>
<evidence type="ECO:0000259" key="10">
    <source>
        <dbReference type="Pfam" id="PF01618"/>
    </source>
</evidence>
<proteinExistence type="inferred from homology"/>
<dbReference type="Pfam" id="PF01618">
    <property type="entry name" value="MotA_ExbB"/>
    <property type="match status" value="1"/>
</dbReference>
<dbReference type="GO" id="GO:0006935">
    <property type="term" value="P:chemotaxis"/>
    <property type="evidence" value="ECO:0007669"/>
    <property type="project" value="InterPro"/>
</dbReference>
<evidence type="ECO:0000256" key="7">
    <source>
        <dbReference type="ARBA" id="ARBA00022989"/>
    </source>
</evidence>
<evidence type="ECO:0000256" key="2">
    <source>
        <dbReference type="ARBA" id="ARBA00008038"/>
    </source>
</evidence>
<keyword evidence="7 9" id="KW-1133">Transmembrane helix</keyword>
<reference evidence="12" key="1">
    <citation type="submission" date="2016-10" db="EMBL/GenBank/DDBJ databases">
        <authorList>
            <person name="Varghese N."/>
            <person name="Submissions S."/>
        </authorList>
    </citation>
    <scope>NUCLEOTIDE SEQUENCE [LARGE SCALE GENOMIC DNA]</scope>
    <source>
        <strain evidence="12">AAP</strain>
    </source>
</reference>
<keyword evidence="5 9" id="KW-0812">Transmembrane</keyword>
<protein>
    <submittedName>
        <fullName evidence="11">Chemotaxis protein MotA</fullName>
    </submittedName>
</protein>
<dbReference type="GO" id="GO:0071978">
    <property type="term" value="P:bacterial-type flagellum-dependent swarming motility"/>
    <property type="evidence" value="ECO:0007669"/>
    <property type="project" value="InterPro"/>
</dbReference>
<feature type="domain" description="MotA/TolQ/ExbB proton channel" evidence="10">
    <location>
        <begin position="103"/>
        <end position="222"/>
    </location>
</feature>